<evidence type="ECO:0000313" key="2">
    <source>
        <dbReference type="EnsemblMetazoa" id="tetur08g08379.1"/>
    </source>
</evidence>
<evidence type="ECO:0000313" key="3">
    <source>
        <dbReference type="Proteomes" id="UP000015104"/>
    </source>
</evidence>
<dbReference type="Proteomes" id="UP000015104">
    <property type="component" value="Unassembled WGS sequence"/>
</dbReference>
<dbReference type="AlphaFoldDB" id="A0A158P4S1"/>
<feature type="transmembrane region" description="Helical" evidence="1">
    <location>
        <begin position="285"/>
        <end position="306"/>
    </location>
</feature>
<feature type="transmembrane region" description="Helical" evidence="1">
    <location>
        <begin position="318"/>
        <end position="337"/>
    </location>
</feature>
<proteinExistence type="predicted"/>
<reference evidence="3" key="1">
    <citation type="submission" date="2011-08" db="EMBL/GenBank/DDBJ databases">
        <authorList>
            <person name="Rombauts S."/>
        </authorList>
    </citation>
    <scope>NUCLEOTIDE SEQUENCE</scope>
    <source>
        <strain evidence="3">London</strain>
    </source>
</reference>
<protein>
    <submittedName>
        <fullName evidence="2">Uncharacterized protein</fullName>
    </submittedName>
</protein>
<sequence>MPCSCTHCFARLAENLERSRLPSCSRYLATIIDTKSSKCNLLKLIEQSEAYELSKWIFDLRGTKRKRFLIVSGISLLLNFLVLLRLLVLCWTDNETVLMVLGDYFRTNRDRKLVNYYCFIGIFLLNAIKIFLLFLNYSFKKPFTFVFTEYKDYLENGRLYHLTLEDDQSFRRFYCTTLLTQKFTIEIVYFGFFACHLSAILFNSYNNLLSMGIDFFVFCIQFSVIRSPLLSTFWFILKSFTVITFVNYNLKSIIKKGEKREIETFFYQQIWCYNYMDKMNIQYDAVTVLIYTIVTYIVVLIFYHLTNYAETLTYTSEILLTFGISVISMTICVLHFIGSLANKKTYQICIFTHKLARYRSLDLLASLKKLEILDRTAAMSAAFKINNQILLNNYLTLVYALECGSLYLLFCSNMNRN</sequence>
<accession>A0A158P4S1</accession>
<feature type="transmembrane region" description="Helical" evidence="1">
    <location>
        <begin position="114"/>
        <end position="135"/>
    </location>
</feature>
<reference evidence="2" key="2">
    <citation type="submission" date="2016-04" db="UniProtKB">
        <authorList>
            <consortium name="EnsemblMetazoa"/>
        </authorList>
    </citation>
    <scope>IDENTIFICATION</scope>
</reference>
<feature type="transmembrane region" description="Helical" evidence="1">
    <location>
        <begin position="187"/>
        <end position="205"/>
    </location>
</feature>
<keyword evidence="3" id="KW-1185">Reference proteome</keyword>
<dbReference type="EnsemblMetazoa" id="tetur08g08379.1">
    <property type="protein sequence ID" value="tetur08g08379.1"/>
    <property type="gene ID" value="tetur08g08379"/>
</dbReference>
<name>A0A158P4S1_TETUR</name>
<feature type="transmembrane region" description="Helical" evidence="1">
    <location>
        <begin position="68"/>
        <end position="88"/>
    </location>
</feature>
<evidence type="ECO:0000256" key="1">
    <source>
        <dbReference type="SAM" id="Phobius"/>
    </source>
</evidence>
<keyword evidence="1" id="KW-1133">Transmembrane helix</keyword>
<feature type="transmembrane region" description="Helical" evidence="1">
    <location>
        <begin position="232"/>
        <end position="250"/>
    </location>
</feature>
<dbReference type="EMBL" id="CAEY01001941">
    <property type="status" value="NOT_ANNOTATED_CDS"/>
    <property type="molecule type" value="Genomic_DNA"/>
</dbReference>
<feature type="transmembrane region" description="Helical" evidence="1">
    <location>
        <begin position="389"/>
        <end position="410"/>
    </location>
</feature>
<keyword evidence="1" id="KW-0812">Transmembrane</keyword>
<keyword evidence="1" id="KW-0472">Membrane</keyword>
<organism evidence="2 3">
    <name type="scientific">Tetranychus urticae</name>
    <name type="common">Two-spotted spider mite</name>
    <dbReference type="NCBI Taxonomy" id="32264"/>
    <lineage>
        <taxon>Eukaryota</taxon>
        <taxon>Metazoa</taxon>
        <taxon>Ecdysozoa</taxon>
        <taxon>Arthropoda</taxon>
        <taxon>Chelicerata</taxon>
        <taxon>Arachnida</taxon>
        <taxon>Acari</taxon>
        <taxon>Acariformes</taxon>
        <taxon>Trombidiformes</taxon>
        <taxon>Prostigmata</taxon>
        <taxon>Eleutherengona</taxon>
        <taxon>Raphignathae</taxon>
        <taxon>Tetranychoidea</taxon>
        <taxon>Tetranychidae</taxon>
        <taxon>Tetranychus</taxon>
    </lineage>
</organism>